<evidence type="ECO:0000256" key="11">
    <source>
        <dbReference type="ARBA" id="ARBA00023268"/>
    </source>
</evidence>
<dbReference type="OrthoDB" id="9803667at2"/>
<keyword evidence="8 14" id="KW-0418">Kinase</keyword>
<dbReference type="NCBIfam" id="TIGR00083">
    <property type="entry name" value="ribF"/>
    <property type="match status" value="1"/>
</dbReference>
<dbReference type="Proteomes" id="UP000000333">
    <property type="component" value="Chromosome"/>
</dbReference>
<evidence type="ECO:0000256" key="5">
    <source>
        <dbReference type="ARBA" id="ARBA00022679"/>
    </source>
</evidence>
<sequence length="355" mass="37459">MSLRLAWPGPLPAEDVARLASAALLGRPARRYEAKGLGGGRALVAEGVDLGPDVAACCVIGVFDGFHRGHQALVATTIADARARGCLSAVVTFDPDPASVLGHKAISTELLSARDRVRALAAAAPDAILVLDFTEELSATSYRAFFSDVLGEALRPVSLHVGSDFRLGAQGAGDVSALRELGRFCGMDVFGHDLVAEGDVKVSSTRVRNLLHEGRVERAAQLLGRCHFVRGVVTHGRGEGSSLGFPTANVRVRPEACMPAEGVYACLYIEGGRAWPAAVNVGSPPTFADPDPSFLEANLIGFDGDLYGSEATVIFVRWLRASRPFDSTEELERVVLGDIDWVRTNIGVGGAEVSA</sequence>
<evidence type="ECO:0000256" key="7">
    <source>
        <dbReference type="ARBA" id="ARBA00022741"/>
    </source>
</evidence>
<dbReference type="GO" id="GO:0008531">
    <property type="term" value="F:riboflavin kinase activity"/>
    <property type="evidence" value="ECO:0007669"/>
    <property type="project" value="UniProtKB-UniRule"/>
</dbReference>
<name>E1QVF7_OLSUV</name>
<dbReference type="SUPFAM" id="SSF52374">
    <property type="entry name" value="Nucleotidylyl transferase"/>
    <property type="match status" value="1"/>
</dbReference>
<evidence type="ECO:0000256" key="14">
    <source>
        <dbReference type="PIRNR" id="PIRNR004491"/>
    </source>
</evidence>
<evidence type="ECO:0000256" key="1">
    <source>
        <dbReference type="ARBA" id="ARBA00004726"/>
    </source>
</evidence>
<keyword evidence="17" id="KW-1185">Reference proteome</keyword>
<keyword evidence="3 14" id="KW-0285">Flavoprotein</keyword>
<organism evidence="16 17">
    <name type="scientific">Olsenella uli (strain ATCC 49627 / DSM 7084 / CCUG 31166 / CIP 109912 / JCM 12494 / LMG 11480 / NCIMB 702895 / VPI D76D-27C)</name>
    <name type="common">Lactobacillus uli</name>
    <dbReference type="NCBI Taxonomy" id="633147"/>
    <lineage>
        <taxon>Bacteria</taxon>
        <taxon>Bacillati</taxon>
        <taxon>Actinomycetota</taxon>
        <taxon>Coriobacteriia</taxon>
        <taxon>Coriobacteriales</taxon>
        <taxon>Atopobiaceae</taxon>
        <taxon>Olsenella</taxon>
    </lineage>
</organism>
<evidence type="ECO:0000313" key="16">
    <source>
        <dbReference type="EMBL" id="ADK68110.1"/>
    </source>
</evidence>
<dbReference type="InterPro" id="IPR002606">
    <property type="entry name" value="Riboflavin_kinase_bac"/>
</dbReference>
<dbReference type="GO" id="GO:0009398">
    <property type="term" value="P:FMN biosynthetic process"/>
    <property type="evidence" value="ECO:0007669"/>
    <property type="project" value="UniProtKB-UniRule"/>
</dbReference>
<keyword evidence="4 14" id="KW-0288">FMN</keyword>
<dbReference type="KEGG" id="ols:Olsu_0999"/>
<evidence type="ECO:0000256" key="2">
    <source>
        <dbReference type="ARBA" id="ARBA00005201"/>
    </source>
</evidence>
<proteinExistence type="inferred from homology"/>
<comment type="pathway">
    <text evidence="2 14">Cofactor biosynthesis; FMN biosynthesis; FMN from riboflavin (ATP route): step 1/1.</text>
</comment>
<dbReference type="Pfam" id="PF01687">
    <property type="entry name" value="Flavokinase"/>
    <property type="match status" value="1"/>
</dbReference>
<dbReference type="UniPathway" id="UPA00277">
    <property type="reaction ID" value="UER00407"/>
</dbReference>
<dbReference type="RefSeq" id="WP_013251862.1">
    <property type="nucleotide sequence ID" value="NC_014363.1"/>
</dbReference>
<comment type="catalytic activity">
    <reaction evidence="12 14">
        <text>riboflavin + ATP = FMN + ADP + H(+)</text>
        <dbReference type="Rhea" id="RHEA:14357"/>
        <dbReference type="ChEBI" id="CHEBI:15378"/>
        <dbReference type="ChEBI" id="CHEBI:30616"/>
        <dbReference type="ChEBI" id="CHEBI:57986"/>
        <dbReference type="ChEBI" id="CHEBI:58210"/>
        <dbReference type="ChEBI" id="CHEBI:456216"/>
        <dbReference type="EC" id="2.7.1.26"/>
    </reaction>
</comment>
<keyword evidence="9 14" id="KW-0274">FAD</keyword>
<evidence type="ECO:0000256" key="8">
    <source>
        <dbReference type="ARBA" id="ARBA00022777"/>
    </source>
</evidence>
<dbReference type="Pfam" id="PF06574">
    <property type="entry name" value="FAD_syn"/>
    <property type="match status" value="1"/>
</dbReference>
<dbReference type="GeneID" id="78512421"/>
<dbReference type="GO" id="GO:0005524">
    <property type="term" value="F:ATP binding"/>
    <property type="evidence" value="ECO:0007669"/>
    <property type="project" value="UniProtKB-UniRule"/>
</dbReference>
<dbReference type="PANTHER" id="PTHR22749">
    <property type="entry name" value="RIBOFLAVIN KINASE/FMN ADENYLYLTRANSFERASE"/>
    <property type="match status" value="1"/>
</dbReference>
<dbReference type="eggNOG" id="COG0196">
    <property type="taxonomic scope" value="Bacteria"/>
</dbReference>
<protein>
    <recommendedName>
        <fullName evidence="14">Riboflavin biosynthesis protein</fullName>
    </recommendedName>
    <domain>
        <recommendedName>
            <fullName evidence="14">Riboflavin kinase</fullName>
            <ecNumber evidence="14">2.7.1.26</ecNumber>
        </recommendedName>
        <alternativeName>
            <fullName evidence="14">Flavokinase</fullName>
        </alternativeName>
    </domain>
    <domain>
        <recommendedName>
            <fullName evidence="14">FMN adenylyltransferase</fullName>
            <ecNumber evidence="14">2.7.7.2</ecNumber>
        </recommendedName>
        <alternativeName>
            <fullName evidence="14">FAD pyrophosphorylase</fullName>
        </alternativeName>
        <alternativeName>
            <fullName evidence="14">FAD synthase</fullName>
        </alternativeName>
    </domain>
</protein>
<dbReference type="EC" id="2.7.7.2" evidence="14"/>
<comment type="similarity">
    <text evidence="14">Belongs to the ribF family.</text>
</comment>
<dbReference type="Gene3D" id="3.40.50.620">
    <property type="entry name" value="HUPs"/>
    <property type="match status" value="1"/>
</dbReference>
<evidence type="ECO:0000256" key="9">
    <source>
        <dbReference type="ARBA" id="ARBA00022827"/>
    </source>
</evidence>
<evidence type="ECO:0000256" key="13">
    <source>
        <dbReference type="ARBA" id="ARBA00049494"/>
    </source>
</evidence>
<evidence type="ECO:0000256" key="6">
    <source>
        <dbReference type="ARBA" id="ARBA00022695"/>
    </source>
</evidence>
<dbReference type="AlphaFoldDB" id="E1QVF7"/>
<evidence type="ECO:0000256" key="3">
    <source>
        <dbReference type="ARBA" id="ARBA00022630"/>
    </source>
</evidence>
<evidence type="ECO:0000313" key="17">
    <source>
        <dbReference type="Proteomes" id="UP000000333"/>
    </source>
</evidence>
<evidence type="ECO:0000256" key="10">
    <source>
        <dbReference type="ARBA" id="ARBA00022840"/>
    </source>
</evidence>
<keyword evidence="6 14" id="KW-0548">Nucleotidyltransferase</keyword>
<dbReference type="InterPro" id="IPR014729">
    <property type="entry name" value="Rossmann-like_a/b/a_fold"/>
</dbReference>
<dbReference type="PIRSF" id="PIRSF004491">
    <property type="entry name" value="FAD_Synth"/>
    <property type="match status" value="1"/>
</dbReference>
<dbReference type="STRING" id="633147.Olsu_0999"/>
<dbReference type="EC" id="2.7.1.26" evidence="14"/>
<evidence type="ECO:0000259" key="15">
    <source>
        <dbReference type="SMART" id="SM00904"/>
    </source>
</evidence>
<keyword evidence="11" id="KW-0511">Multifunctional enzyme</keyword>
<evidence type="ECO:0000256" key="12">
    <source>
        <dbReference type="ARBA" id="ARBA00047880"/>
    </source>
</evidence>
<keyword evidence="7 14" id="KW-0547">Nucleotide-binding</keyword>
<feature type="domain" description="Riboflavin kinase" evidence="15">
    <location>
        <begin position="222"/>
        <end position="347"/>
    </location>
</feature>
<dbReference type="CDD" id="cd02064">
    <property type="entry name" value="FAD_synthetase_N"/>
    <property type="match status" value="1"/>
</dbReference>
<dbReference type="PANTHER" id="PTHR22749:SF6">
    <property type="entry name" value="RIBOFLAVIN KINASE"/>
    <property type="match status" value="1"/>
</dbReference>
<comment type="pathway">
    <text evidence="1 14">Cofactor biosynthesis; FAD biosynthesis; FAD from FMN: step 1/1.</text>
</comment>
<dbReference type="PATRIC" id="fig|633147.7.peg.547"/>
<dbReference type="EMBL" id="CP002106">
    <property type="protein sequence ID" value="ADK68110.1"/>
    <property type="molecule type" value="Genomic_DNA"/>
</dbReference>
<dbReference type="InterPro" id="IPR023465">
    <property type="entry name" value="Riboflavin_kinase_dom_sf"/>
</dbReference>
<keyword evidence="5 14" id="KW-0808">Transferase</keyword>
<accession>E1QVF7</accession>
<comment type="catalytic activity">
    <reaction evidence="13 14">
        <text>FMN + ATP + H(+) = FAD + diphosphate</text>
        <dbReference type="Rhea" id="RHEA:17237"/>
        <dbReference type="ChEBI" id="CHEBI:15378"/>
        <dbReference type="ChEBI" id="CHEBI:30616"/>
        <dbReference type="ChEBI" id="CHEBI:33019"/>
        <dbReference type="ChEBI" id="CHEBI:57692"/>
        <dbReference type="ChEBI" id="CHEBI:58210"/>
        <dbReference type="EC" id="2.7.7.2"/>
    </reaction>
</comment>
<dbReference type="UniPathway" id="UPA00276">
    <property type="reaction ID" value="UER00406"/>
</dbReference>
<keyword evidence="10 14" id="KW-0067">ATP-binding</keyword>
<dbReference type="HOGENOM" id="CLU_048437_0_0_11"/>
<dbReference type="Gene3D" id="2.40.30.30">
    <property type="entry name" value="Riboflavin kinase-like"/>
    <property type="match status" value="1"/>
</dbReference>
<gene>
    <name evidence="16" type="ordered locus">Olsu_0999</name>
</gene>
<dbReference type="SMART" id="SM00904">
    <property type="entry name" value="Flavokinase"/>
    <property type="match status" value="1"/>
</dbReference>
<dbReference type="GO" id="GO:0003919">
    <property type="term" value="F:FMN adenylyltransferase activity"/>
    <property type="evidence" value="ECO:0007669"/>
    <property type="project" value="UniProtKB-UniRule"/>
</dbReference>
<dbReference type="SUPFAM" id="SSF82114">
    <property type="entry name" value="Riboflavin kinase-like"/>
    <property type="match status" value="1"/>
</dbReference>
<dbReference type="InterPro" id="IPR015864">
    <property type="entry name" value="FAD_synthase"/>
</dbReference>
<reference evidence="16 17" key="1">
    <citation type="journal article" date="2010" name="Stand. Genomic Sci.">
        <title>Complete genome sequence of Olsenella uli type strain (VPI D76D-27C).</title>
        <authorList>
            <person name="Goker M."/>
            <person name="Held B."/>
            <person name="Lucas S."/>
            <person name="Nolan M."/>
            <person name="Yasawong M."/>
            <person name="Glavina Del Rio T."/>
            <person name="Tice H."/>
            <person name="Cheng J.F."/>
            <person name="Bruce D."/>
            <person name="Detter J.C."/>
            <person name="Tapia R."/>
            <person name="Han C."/>
            <person name="Goodwin L."/>
            <person name="Pitluck S."/>
            <person name="Liolios K."/>
            <person name="Ivanova N."/>
            <person name="Mavromatis K."/>
            <person name="Mikhailova N."/>
            <person name="Pati A."/>
            <person name="Chen A."/>
            <person name="Palaniappan K."/>
            <person name="Land M."/>
            <person name="Hauser L."/>
            <person name="Chang Y.J."/>
            <person name="Jeffries C.D."/>
            <person name="Rohde M."/>
            <person name="Sikorski J."/>
            <person name="Pukall R."/>
            <person name="Woyke T."/>
            <person name="Bristow J."/>
            <person name="Eisen J.A."/>
            <person name="Markowitz V."/>
            <person name="Hugenholtz P."/>
            <person name="Kyrpides N.C."/>
            <person name="Klenk H.P."/>
            <person name="Lapidus A."/>
        </authorList>
    </citation>
    <scope>NUCLEOTIDE SEQUENCE [LARGE SCALE GENOMIC DNA]</scope>
    <source>
        <strain evidence="17">ATCC 49627 / DSM 7084 / CIP 109912 / JCM 12494 / NCIMB 702895 / VPI D76D-27C</strain>
    </source>
</reference>
<dbReference type="GO" id="GO:0006747">
    <property type="term" value="P:FAD biosynthetic process"/>
    <property type="evidence" value="ECO:0007669"/>
    <property type="project" value="UniProtKB-UniRule"/>
</dbReference>
<dbReference type="InterPro" id="IPR023468">
    <property type="entry name" value="Riboflavin_kinase"/>
</dbReference>
<dbReference type="InterPro" id="IPR015865">
    <property type="entry name" value="Riboflavin_kinase_bac/euk"/>
</dbReference>
<evidence type="ECO:0000256" key="4">
    <source>
        <dbReference type="ARBA" id="ARBA00022643"/>
    </source>
</evidence>
<dbReference type="GO" id="GO:0009231">
    <property type="term" value="P:riboflavin biosynthetic process"/>
    <property type="evidence" value="ECO:0007669"/>
    <property type="project" value="InterPro"/>
</dbReference>